<dbReference type="GO" id="GO:0006635">
    <property type="term" value="P:fatty acid beta-oxidation"/>
    <property type="evidence" value="ECO:0007669"/>
    <property type="project" value="UniProtKB-UniPathway"/>
</dbReference>
<dbReference type="SUPFAM" id="SSF52096">
    <property type="entry name" value="ClpP/crotonase"/>
    <property type="match status" value="1"/>
</dbReference>
<dbReference type="FunFam" id="1.10.12.10:FF:000004">
    <property type="entry name" value="Delta3,5-delta2,4-dienoyl-CoA isomerase"/>
    <property type="match status" value="1"/>
</dbReference>
<keyword evidence="5" id="KW-0413">Isomerase</keyword>
<comment type="similarity">
    <text evidence="2">Belongs to the enoyl-CoA hydratase/isomerase family.</text>
</comment>
<dbReference type="Proteomes" id="UP000186601">
    <property type="component" value="Unassembled WGS sequence"/>
</dbReference>
<dbReference type="Gene3D" id="1.10.12.10">
    <property type="entry name" value="Lyase 2-enoyl-coa Hydratase, Chain A, domain 2"/>
    <property type="match status" value="1"/>
</dbReference>
<dbReference type="Gene3D" id="3.90.226.10">
    <property type="entry name" value="2-enoyl-CoA Hydratase, Chain A, domain 1"/>
    <property type="match status" value="1"/>
</dbReference>
<keyword evidence="7" id="KW-1185">Reference proteome</keyword>
<evidence type="ECO:0000313" key="6">
    <source>
        <dbReference type="EMBL" id="PSR83809.1"/>
    </source>
</evidence>
<proteinExistence type="inferred from homology"/>
<keyword evidence="3" id="KW-0276">Fatty acid metabolism</keyword>
<dbReference type="EMBL" id="MLYV02000551">
    <property type="protein sequence ID" value="PSR83809.1"/>
    <property type="molecule type" value="Genomic_DNA"/>
</dbReference>
<dbReference type="InterPro" id="IPR014748">
    <property type="entry name" value="Enoyl-CoA_hydra_C"/>
</dbReference>
<dbReference type="PANTHER" id="PTHR43149:SF1">
    <property type="entry name" value="DELTA(3,5)-DELTA(2,4)-DIENOYL-COA ISOMERASE, MITOCHONDRIAL"/>
    <property type="match status" value="1"/>
</dbReference>
<sequence>MTERSDLSGQFIKVYSPEPHVVVVQLARNPVNAFHEPFWVEYGHVFDKIGQDPTVRVVVLASTLPKVFSAGIDFTALGALQTFDKDPARRALQTRTFTIAFQEAIGATERCPYPVIAAVHGVALGLSIDIIAACDVRYAADDTRFSIKEVDVGLAADIGTLARLPKLAGNQSLVHELAYTARDFSASEAERMGLVSRVVSGGRDGVLKIALETAHIIAQKSPIAVLGTKRTLQHARDHTVQENLEYVATWNSAMLQSSDLTAALKAAKAKQLAIFEPLGKSIAKL</sequence>
<dbReference type="OrthoDB" id="14970at2759"/>
<gene>
    <name evidence="6" type="ORF">PHLCEN_2v5623</name>
</gene>
<evidence type="ECO:0000256" key="5">
    <source>
        <dbReference type="ARBA" id="ARBA00023235"/>
    </source>
</evidence>
<evidence type="ECO:0008006" key="8">
    <source>
        <dbReference type="Google" id="ProtNLM"/>
    </source>
</evidence>
<comment type="caution">
    <text evidence="6">The sequence shown here is derived from an EMBL/GenBank/DDBJ whole genome shotgun (WGS) entry which is preliminary data.</text>
</comment>
<protein>
    <recommendedName>
        <fullName evidence="8">ClpP/crotonase</fullName>
    </recommendedName>
</protein>
<dbReference type="PANTHER" id="PTHR43149">
    <property type="entry name" value="ENOYL-COA HYDRATASE"/>
    <property type="match status" value="1"/>
</dbReference>
<reference evidence="6 7" key="1">
    <citation type="submission" date="2018-02" db="EMBL/GenBank/DDBJ databases">
        <title>Genome sequence of the basidiomycete white-rot fungus Phlebia centrifuga.</title>
        <authorList>
            <person name="Granchi Z."/>
            <person name="Peng M."/>
            <person name="de Vries R.P."/>
            <person name="Hilden K."/>
            <person name="Makela M.R."/>
            <person name="Grigoriev I."/>
            <person name="Riley R."/>
        </authorList>
    </citation>
    <scope>NUCLEOTIDE SEQUENCE [LARGE SCALE GENOMIC DNA]</scope>
    <source>
        <strain evidence="6 7">FBCC195</strain>
    </source>
</reference>
<dbReference type="Pfam" id="PF00378">
    <property type="entry name" value="ECH_1"/>
    <property type="match status" value="1"/>
</dbReference>
<evidence type="ECO:0000313" key="7">
    <source>
        <dbReference type="Proteomes" id="UP000186601"/>
    </source>
</evidence>
<dbReference type="GO" id="GO:0051750">
    <property type="term" value="F:delta(3,5)-delta(2,4)-dienoyl-CoA isomerase activity"/>
    <property type="evidence" value="ECO:0007669"/>
    <property type="project" value="TreeGrafter"/>
</dbReference>
<evidence type="ECO:0000256" key="1">
    <source>
        <dbReference type="ARBA" id="ARBA00005005"/>
    </source>
</evidence>
<comment type="pathway">
    <text evidence="1">Lipid metabolism; fatty acid beta-oxidation.</text>
</comment>
<evidence type="ECO:0000256" key="2">
    <source>
        <dbReference type="ARBA" id="ARBA00005254"/>
    </source>
</evidence>
<dbReference type="InterPro" id="IPR029045">
    <property type="entry name" value="ClpP/crotonase-like_dom_sf"/>
</dbReference>
<dbReference type="AlphaFoldDB" id="A0A2R6P1W4"/>
<dbReference type="UniPathway" id="UPA00659"/>
<dbReference type="STRING" id="98765.A0A2R6P1W4"/>
<organism evidence="6 7">
    <name type="scientific">Hermanssonia centrifuga</name>
    <dbReference type="NCBI Taxonomy" id="98765"/>
    <lineage>
        <taxon>Eukaryota</taxon>
        <taxon>Fungi</taxon>
        <taxon>Dikarya</taxon>
        <taxon>Basidiomycota</taxon>
        <taxon>Agaricomycotina</taxon>
        <taxon>Agaricomycetes</taxon>
        <taxon>Polyporales</taxon>
        <taxon>Meruliaceae</taxon>
        <taxon>Hermanssonia</taxon>
    </lineage>
</organism>
<evidence type="ECO:0000256" key="4">
    <source>
        <dbReference type="ARBA" id="ARBA00023098"/>
    </source>
</evidence>
<evidence type="ECO:0000256" key="3">
    <source>
        <dbReference type="ARBA" id="ARBA00022832"/>
    </source>
</evidence>
<accession>A0A2R6P1W4</accession>
<dbReference type="InterPro" id="IPR001753">
    <property type="entry name" value="Enoyl-CoA_hydra/iso"/>
</dbReference>
<dbReference type="GO" id="GO:0005739">
    <property type="term" value="C:mitochondrion"/>
    <property type="evidence" value="ECO:0007669"/>
    <property type="project" value="TreeGrafter"/>
</dbReference>
<name>A0A2R6P1W4_9APHY</name>
<dbReference type="InterPro" id="IPR045002">
    <property type="entry name" value="Ech1-like"/>
</dbReference>
<dbReference type="CDD" id="cd06558">
    <property type="entry name" value="crotonase-like"/>
    <property type="match status" value="1"/>
</dbReference>
<keyword evidence="4" id="KW-0443">Lipid metabolism</keyword>